<comment type="caution">
    <text evidence="2">The sequence shown here is derived from an EMBL/GenBank/DDBJ whole genome shotgun (WGS) entry which is preliminary data.</text>
</comment>
<name>A0ABV3JQQ2_STRON</name>
<evidence type="ECO:0000313" key="3">
    <source>
        <dbReference type="Proteomes" id="UP001552594"/>
    </source>
</evidence>
<keyword evidence="3" id="KW-1185">Reference proteome</keyword>
<reference evidence="2 3" key="1">
    <citation type="submission" date="2024-06" db="EMBL/GenBank/DDBJ databases">
        <title>The Natural Products Discovery Center: Release of the First 8490 Sequenced Strains for Exploring Actinobacteria Biosynthetic Diversity.</title>
        <authorList>
            <person name="Kalkreuter E."/>
            <person name="Kautsar S.A."/>
            <person name="Yang D."/>
            <person name="Bader C.D."/>
            <person name="Teijaro C.N."/>
            <person name="Fluegel L."/>
            <person name="Davis C.M."/>
            <person name="Simpson J.R."/>
            <person name="Lauterbach L."/>
            <person name="Steele A.D."/>
            <person name="Gui C."/>
            <person name="Meng S."/>
            <person name="Li G."/>
            <person name="Viehrig K."/>
            <person name="Ye F."/>
            <person name="Su P."/>
            <person name="Kiefer A.F."/>
            <person name="Nichols A."/>
            <person name="Cepeda A.J."/>
            <person name="Yan W."/>
            <person name="Fan B."/>
            <person name="Jiang Y."/>
            <person name="Adhikari A."/>
            <person name="Zheng C.-J."/>
            <person name="Schuster L."/>
            <person name="Cowan T.M."/>
            <person name="Smanski M.J."/>
            <person name="Chevrette M.G."/>
            <person name="De Carvalho L.P.S."/>
            <person name="Shen B."/>
        </authorList>
    </citation>
    <scope>NUCLEOTIDE SEQUENCE [LARGE SCALE GENOMIC DNA]</scope>
    <source>
        <strain evidence="2 3">NPDC052347</strain>
    </source>
</reference>
<evidence type="ECO:0000313" key="2">
    <source>
        <dbReference type="EMBL" id="MEV5505228.1"/>
    </source>
</evidence>
<dbReference type="RefSeq" id="WP_153068694.1">
    <property type="nucleotide sequence ID" value="NZ_JBFAUK010000001.1"/>
</dbReference>
<organism evidence="2 3">
    <name type="scientific">Streptomyces orinoci</name>
    <name type="common">Streptoverticillium orinoci</name>
    <dbReference type="NCBI Taxonomy" id="67339"/>
    <lineage>
        <taxon>Bacteria</taxon>
        <taxon>Bacillati</taxon>
        <taxon>Actinomycetota</taxon>
        <taxon>Actinomycetes</taxon>
        <taxon>Kitasatosporales</taxon>
        <taxon>Streptomycetaceae</taxon>
        <taxon>Streptomyces</taxon>
    </lineage>
</organism>
<keyword evidence="1" id="KW-0472">Membrane</keyword>
<gene>
    <name evidence="2" type="ORF">AB0L16_01940</name>
</gene>
<sequence length="73" mass="7891">MGVVPRLLLMAAGVAVIVLGVVVLFFWHQRVLELTGGARFIWGAALRGFEAAVLYGGSWLVVRGWNARRSGPV</sequence>
<feature type="transmembrane region" description="Helical" evidence="1">
    <location>
        <begin position="40"/>
        <end position="62"/>
    </location>
</feature>
<proteinExistence type="predicted"/>
<accession>A0ABV3JQQ2</accession>
<dbReference type="EMBL" id="JBFAUK010000001">
    <property type="protein sequence ID" value="MEV5505228.1"/>
    <property type="molecule type" value="Genomic_DNA"/>
</dbReference>
<protein>
    <submittedName>
        <fullName evidence="2">Uncharacterized protein</fullName>
    </submittedName>
</protein>
<dbReference type="Proteomes" id="UP001552594">
    <property type="component" value="Unassembled WGS sequence"/>
</dbReference>
<keyword evidence="1" id="KW-0812">Transmembrane</keyword>
<feature type="transmembrane region" description="Helical" evidence="1">
    <location>
        <begin position="7"/>
        <end position="28"/>
    </location>
</feature>
<evidence type="ECO:0000256" key="1">
    <source>
        <dbReference type="SAM" id="Phobius"/>
    </source>
</evidence>
<keyword evidence="1" id="KW-1133">Transmembrane helix</keyword>